<accession>A0A917UJ46</accession>
<feature type="signal peptide" evidence="2">
    <location>
        <begin position="1"/>
        <end position="23"/>
    </location>
</feature>
<evidence type="ECO:0000256" key="2">
    <source>
        <dbReference type="SAM" id="SignalP"/>
    </source>
</evidence>
<dbReference type="AlphaFoldDB" id="A0A917UJ46"/>
<keyword evidence="4" id="KW-1185">Reference proteome</keyword>
<protein>
    <recommendedName>
        <fullName evidence="5">Lipoprotein</fullName>
    </recommendedName>
</protein>
<dbReference type="RefSeq" id="WP_189261925.1">
    <property type="nucleotide sequence ID" value="NZ_BMML01000003.1"/>
</dbReference>
<evidence type="ECO:0000256" key="1">
    <source>
        <dbReference type="SAM" id="MobiDB-lite"/>
    </source>
</evidence>
<proteinExistence type="predicted"/>
<evidence type="ECO:0008006" key="5">
    <source>
        <dbReference type="Google" id="ProtNLM"/>
    </source>
</evidence>
<reference evidence="3" key="2">
    <citation type="submission" date="2020-09" db="EMBL/GenBank/DDBJ databases">
        <authorList>
            <person name="Sun Q."/>
            <person name="Zhou Y."/>
        </authorList>
    </citation>
    <scope>NUCLEOTIDE SEQUENCE</scope>
    <source>
        <strain evidence="3">CGMCC 4.7110</strain>
    </source>
</reference>
<feature type="region of interest" description="Disordered" evidence="1">
    <location>
        <begin position="34"/>
        <end position="55"/>
    </location>
</feature>
<comment type="caution">
    <text evidence="3">The sequence shown here is derived from an EMBL/GenBank/DDBJ whole genome shotgun (WGS) entry which is preliminary data.</text>
</comment>
<dbReference type="EMBL" id="BMML01000003">
    <property type="protein sequence ID" value="GGM96518.1"/>
    <property type="molecule type" value="Genomic_DNA"/>
</dbReference>
<feature type="chain" id="PRO_5038854395" description="Lipoprotein" evidence="2">
    <location>
        <begin position="24"/>
        <end position="316"/>
    </location>
</feature>
<evidence type="ECO:0000313" key="3">
    <source>
        <dbReference type="EMBL" id="GGM96518.1"/>
    </source>
</evidence>
<name>A0A917UJ46_9ACTN</name>
<evidence type="ECO:0000313" key="4">
    <source>
        <dbReference type="Proteomes" id="UP000653411"/>
    </source>
</evidence>
<dbReference type="PROSITE" id="PS51257">
    <property type="entry name" value="PROKAR_LIPOPROTEIN"/>
    <property type="match status" value="1"/>
</dbReference>
<feature type="region of interest" description="Disordered" evidence="1">
    <location>
        <begin position="137"/>
        <end position="203"/>
    </location>
</feature>
<keyword evidence="2" id="KW-0732">Signal</keyword>
<sequence length="316" mass="33239">MSVSKLRVSAVTVLAAGLLPVLAACGGSADKAATRSDSTAGSGANGTTTNADGAVQLTVPDDADPDTKKLYITENTIAACMKKQGFTYTPHVSTADGGDSLAGLDAQDYALAKKSRQKYGFGTYAAAVYPDDPNAPFSHTNGRGGGKGFDPVDDDEKGFTDAQKTAYAQALSGPPGNTKQKDRLGGCELKGSEAANGPELSAAEEKKAWEAKVEANRANGLQLNGDTQLVQLAQQYATCLRGQGITVTTTQPTGMVDMVRLDQDVPENHLTMSKQEALPLLTKEIDISLKDLECGKKFRAAYFPKLKAHPYWGDGQ</sequence>
<dbReference type="Proteomes" id="UP000653411">
    <property type="component" value="Unassembled WGS sequence"/>
</dbReference>
<organism evidence="3 4">
    <name type="scientific">Streptomyces fuscichromogenes</name>
    <dbReference type="NCBI Taxonomy" id="1324013"/>
    <lineage>
        <taxon>Bacteria</taxon>
        <taxon>Bacillati</taxon>
        <taxon>Actinomycetota</taxon>
        <taxon>Actinomycetes</taxon>
        <taxon>Kitasatosporales</taxon>
        <taxon>Streptomycetaceae</taxon>
        <taxon>Streptomyces</taxon>
    </lineage>
</organism>
<gene>
    <name evidence="3" type="ORF">GCM10011578_016460</name>
</gene>
<reference evidence="3" key="1">
    <citation type="journal article" date="2014" name="Int. J. Syst. Evol. Microbiol.">
        <title>Complete genome sequence of Corynebacterium casei LMG S-19264T (=DSM 44701T), isolated from a smear-ripened cheese.</title>
        <authorList>
            <consortium name="US DOE Joint Genome Institute (JGI-PGF)"/>
            <person name="Walter F."/>
            <person name="Albersmeier A."/>
            <person name="Kalinowski J."/>
            <person name="Ruckert C."/>
        </authorList>
    </citation>
    <scope>NUCLEOTIDE SEQUENCE</scope>
    <source>
        <strain evidence="3">CGMCC 4.7110</strain>
    </source>
</reference>
<feature type="compositionally biased region" description="Low complexity" evidence="1">
    <location>
        <begin position="36"/>
        <end position="54"/>
    </location>
</feature>